<feature type="non-terminal residue" evidence="1">
    <location>
        <position position="1"/>
    </location>
</feature>
<evidence type="ECO:0000313" key="2">
    <source>
        <dbReference type="Proteomes" id="UP000324800"/>
    </source>
</evidence>
<name>A0A5J4V5X9_9EUKA</name>
<gene>
    <name evidence="1" type="ORF">EZS28_026940</name>
</gene>
<protein>
    <submittedName>
        <fullName evidence="1">Uncharacterized protein</fullName>
    </submittedName>
</protein>
<dbReference type="EMBL" id="SNRW01009746">
    <property type="protein sequence ID" value="KAA6377531.1"/>
    <property type="molecule type" value="Genomic_DNA"/>
</dbReference>
<dbReference type="AlphaFoldDB" id="A0A5J4V5X9"/>
<organism evidence="1 2">
    <name type="scientific">Streblomastix strix</name>
    <dbReference type="NCBI Taxonomy" id="222440"/>
    <lineage>
        <taxon>Eukaryota</taxon>
        <taxon>Metamonada</taxon>
        <taxon>Preaxostyla</taxon>
        <taxon>Oxymonadida</taxon>
        <taxon>Streblomastigidae</taxon>
        <taxon>Streblomastix</taxon>
    </lineage>
</organism>
<comment type="caution">
    <text evidence="1">The sequence shown here is derived from an EMBL/GenBank/DDBJ whole genome shotgun (WGS) entry which is preliminary data.</text>
</comment>
<accession>A0A5J4V5X9</accession>
<sequence length="112" mass="12853">FQPLPLEKGVHPDIARIINLIMTYSLILDRRQKTQEKAMEQSRGEAEKDFTCPECHKHCTPSDDFTLCVGCRRKLCTKCITICQFCHRLLCSECLSWKGGSNNCHYCRNGSL</sequence>
<proteinExistence type="predicted"/>
<dbReference type="Proteomes" id="UP000324800">
    <property type="component" value="Unassembled WGS sequence"/>
</dbReference>
<evidence type="ECO:0000313" key="1">
    <source>
        <dbReference type="EMBL" id="KAA6377531.1"/>
    </source>
</evidence>
<reference evidence="1 2" key="1">
    <citation type="submission" date="2019-03" db="EMBL/GenBank/DDBJ databases">
        <title>Single cell metagenomics reveals metabolic interactions within the superorganism composed of flagellate Streblomastix strix and complex community of Bacteroidetes bacteria on its surface.</title>
        <authorList>
            <person name="Treitli S.C."/>
            <person name="Kolisko M."/>
            <person name="Husnik F."/>
            <person name="Keeling P."/>
            <person name="Hampl V."/>
        </authorList>
    </citation>
    <scope>NUCLEOTIDE SEQUENCE [LARGE SCALE GENOMIC DNA]</scope>
    <source>
        <strain evidence="1">ST1C</strain>
    </source>
</reference>